<organism evidence="8 9">
    <name type="scientific">Saccharophagus degradans</name>
    <dbReference type="NCBI Taxonomy" id="86304"/>
    <lineage>
        <taxon>Bacteria</taxon>
        <taxon>Pseudomonadati</taxon>
        <taxon>Pseudomonadota</taxon>
        <taxon>Gammaproteobacteria</taxon>
        <taxon>Cellvibrionales</taxon>
        <taxon>Cellvibrionaceae</taxon>
        <taxon>Saccharophagus</taxon>
    </lineage>
</organism>
<keyword evidence="5" id="KW-0325">Glycoprotein</keyword>
<dbReference type="InterPro" id="IPR039005">
    <property type="entry name" value="CSPG_rpt"/>
</dbReference>
<dbReference type="PROSITE" id="PS51854">
    <property type="entry name" value="CSPG"/>
    <property type="match status" value="1"/>
</dbReference>
<dbReference type="GO" id="GO:0009653">
    <property type="term" value="P:anatomical structure morphogenesis"/>
    <property type="evidence" value="ECO:0007669"/>
    <property type="project" value="TreeGrafter"/>
</dbReference>
<gene>
    <name evidence="8" type="ORF">Q4521_18200</name>
</gene>
<dbReference type="Gene3D" id="2.60.40.10">
    <property type="entry name" value="Immunoglobulins"/>
    <property type="match status" value="2"/>
</dbReference>
<protein>
    <submittedName>
        <fullName evidence="8">Tandem-95 repeat protein</fullName>
    </submittedName>
</protein>
<dbReference type="FunFam" id="2.60.40.3440:FF:000003">
    <property type="entry name" value="RTX toxins and related Ca2+-binding protein"/>
    <property type="match status" value="1"/>
</dbReference>
<dbReference type="PROSITE" id="PS50268">
    <property type="entry name" value="CADHERIN_2"/>
    <property type="match status" value="1"/>
</dbReference>
<dbReference type="Gene3D" id="2.60.40.2810">
    <property type="match status" value="2"/>
</dbReference>
<evidence type="ECO:0000313" key="8">
    <source>
        <dbReference type="EMBL" id="MDO6424424.1"/>
    </source>
</evidence>
<dbReference type="NCBIfam" id="NF041766">
    <property type="entry name" value="choice_anch_U"/>
    <property type="match status" value="1"/>
</dbReference>
<dbReference type="InterPro" id="IPR038081">
    <property type="entry name" value="CalX-like_sf"/>
</dbReference>
<dbReference type="GO" id="GO:0046930">
    <property type="term" value="C:pore complex"/>
    <property type="evidence" value="ECO:0007669"/>
    <property type="project" value="UniProtKB-KW"/>
</dbReference>
<dbReference type="InterPro" id="IPR002126">
    <property type="entry name" value="Cadherin-like_dom"/>
</dbReference>
<dbReference type="InterPro" id="IPR015919">
    <property type="entry name" value="Cadherin-like_sf"/>
</dbReference>
<dbReference type="InterPro" id="IPR053784">
    <property type="entry name" value="Choice_anch_U_dom"/>
</dbReference>
<dbReference type="Pfam" id="PF01389">
    <property type="entry name" value="OmpA_membrane"/>
    <property type="match status" value="1"/>
</dbReference>
<keyword evidence="3" id="KW-0677">Repeat</keyword>
<evidence type="ECO:0000313" key="9">
    <source>
        <dbReference type="Proteomes" id="UP001169760"/>
    </source>
</evidence>
<feature type="domain" description="Cadherin" evidence="7">
    <location>
        <begin position="2092"/>
        <end position="2194"/>
    </location>
</feature>
<dbReference type="InterPro" id="IPR011250">
    <property type="entry name" value="OMP/PagP_B-barrel"/>
</dbReference>
<dbReference type="InterPro" id="IPR013783">
    <property type="entry name" value="Ig-like_fold"/>
</dbReference>
<dbReference type="FunFam" id="2.60.40.2810:FF:000001">
    <property type="entry name" value="RTX toxins and related Ca2+-binding protein"/>
    <property type="match status" value="2"/>
</dbReference>
<dbReference type="NCBIfam" id="NF012211">
    <property type="entry name" value="tand_rpt_95"/>
    <property type="match status" value="5"/>
</dbReference>
<evidence type="ECO:0000256" key="2">
    <source>
        <dbReference type="ARBA" id="ARBA00022729"/>
    </source>
</evidence>
<dbReference type="InterPro" id="IPR000498">
    <property type="entry name" value="OmpA-like_TM_dom"/>
</dbReference>
<dbReference type="InterPro" id="IPR051561">
    <property type="entry name" value="FRAS1_ECM"/>
</dbReference>
<dbReference type="SUPFAM" id="SSF49313">
    <property type="entry name" value="Cadherin-like"/>
    <property type="match status" value="1"/>
</dbReference>
<dbReference type="Proteomes" id="UP001169760">
    <property type="component" value="Unassembled WGS sequence"/>
</dbReference>
<keyword evidence="4" id="KW-0626">Porin</keyword>
<dbReference type="GO" id="GO:0015288">
    <property type="term" value="F:porin activity"/>
    <property type="evidence" value="ECO:0007669"/>
    <property type="project" value="UniProtKB-KW"/>
</dbReference>
<reference evidence="8" key="1">
    <citation type="submission" date="2023-07" db="EMBL/GenBank/DDBJ databases">
        <title>Genome content predicts the carbon catabolic preferences of heterotrophic bacteria.</title>
        <authorList>
            <person name="Gralka M."/>
        </authorList>
    </citation>
    <scope>NUCLEOTIDE SEQUENCE</scope>
    <source>
        <strain evidence="8">I3M17_2</strain>
    </source>
</reference>
<dbReference type="EMBL" id="JAUOPB010000014">
    <property type="protein sequence ID" value="MDO6424424.1"/>
    <property type="molecule type" value="Genomic_DNA"/>
</dbReference>
<accession>A0AAW7XAA1</accession>
<dbReference type="SUPFAM" id="SSF49299">
    <property type="entry name" value="PKD domain"/>
    <property type="match status" value="1"/>
</dbReference>
<evidence type="ECO:0000256" key="5">
    <source>
        <dbReference type="ARBA" id="ARBA00023180"/>
    </source>
</evidence>
<dbReference type="GO" id="GO:0005509">
    <property type="term" value="F:calcium ion binding"/>
    <property type="evidence" value="ECO:0007669"/>
    <property type="project" value="InterPro"/>
</dbReference>
<dbReference type="Gene3D" id="2.60.40.2030">
    <property type="match status" value="1"/>
</dbReference>
<dbReference type="Pfam" id="PF17963">
    <property type="entry name" value="Big_9"/>
    <property type="match status" value="5"/>
</dbReference>
<keyword evidence="2" id="KW-0732">Signal</keyword>
<sequence>MNKHLFNGIASAMVSLGVCTNSVPVQAYGSYVNRSYNRHPLGAITSKSVGLQAPSLEKIPHLENTASAASHSVVKPLLVGDLELKPLKNKALALKKASVEMQAAKQGSGPELTLKIVKSAPIQSLVIVDQRVPNKAELYNGLKPGVELVEFNSTESGLLQLKNTLSQYKNLNALHIVSHGDDGVLLLGSSEVTESVLQQEIDTLAAIDSALQDNADVLIYGCNVAKTQKGEALLALISNEANVDVAASNNVSSGNAQKGDWVLEIKKGSIDTTLAFSETALAQFNDVLAINDGTGRTIDTSGFSAGYAATKSYDVDGSGYIIQLSTNSGSGLSLYSGIGYAYANLTGGVAGLTSLYIEFSGGQQFDIDSMRIYAGGGTANYVFTPDVGSPATLSILGSGTTATLNFTDITKLTVTRQDGGDLQATPFTNLVIKNAGPITDSDGTLTSAAGVTEPVGLDTAVDSIGEAVNVFDFTLTDGGTADSSAMTVSQIVVNVSGTSTDTQRANVTWRLNGNDVSNVTGVYNAASDTITFSGLSISVADGASEVYTVNAYFNDNTNITEDTTFILSVDGDTDVTVGGSGTQMAATSAVTNGAGGTFDVVATALAFTTQPAGSVSGSALSTQPVITAQDAFGNTDVDFAETITLTEASAGSLSNNTVAASAGVATFSNVIYTATADQQSFTLTADDQSGVGTDLPTVDSNSVASDVVATTLVFSTQPIPLTVNSGVATSFSTVPVVAAQDGNGVIDTGYSTSIAIAEVNGAGSAAMSGTGDEDGNSATITLSPASGVATYTGMQITYTASGGSSETFNLQATSGGLTAATSSQLTGLVPDSDGSLVAAGGVAEPINLSYSVDTVGEAIDLFDFTLTDGGSSDGLAMNVSQIVLNVSGTATDTERGKITWRLNGNDTSNVTGVYSAVSDTITFSSLSISVVDGGSETYTVNGYYNDNTGLTHGNTVILSVDGDTDVTVSSGTQMGATSAINNSAGTQLNDDISPTVSSVSVPPNATYITGQNLDFTVNFDENITVNTGGGTPRLTLTVGADTRYANYIAGSGTSALIFRHIISSDDEDTDGIAVAGTIDTNLGTLRDGAGNDINTTLNSVGSLTGVLIDSVAPTLAEVTAVTTPTGDSTPSVTFSTTEAGTLAIGGSCGSASEGAVTSGNNTISLTQTDNSSALAAGTYSDCTATVTDAAGNTSSALTLTSFTIDLTAPTVAEVTAVTTPANDSTPDVTISTTEAGTLAVGGSCGSASEGAITSGNTTITLTQADNSTALAAGTYSDCTITVTDVSGNANTPVTLTSFTVDLTAPTVAEVTAVTTPGNDTTPNVTISTDEAGTLAVGGSCGSASEGAISSGNSTIALTQADNSSPLTAGTYADCTITVTDASGNVNTALTLTSFDIDLTAPTLAEVTAVTTPANDSTPSVTFSTTEAGTLAVGGSCGSASEGAVTSGNNTISLTQTDNSTALAAGTYSDCTATVTDAAGNTSSALTLTSFTIDLTAPTVAEVTAVTTPANDSTPDVTISTTEAGTLAVGGSCGSASEGAITSGNTTITLTQADNSTALAAGTYSDCTITVTDASGNANTPVTLTSFTVDLTAPTVAEVTAVTTPGNDTTPNVTISTDEAGILAVGGSCGSASEGAISSGNSTIALTQVDNSSPLTAGTYSDCTITVTDASGNVNTALTLTSFDIDLTAPTLAEVTAVTTPTNDATPSVTFSTTEAGTLVIGGSCGSASEGALTSGNNTISLTQTDNSTALVDATYSNCTATVTDAAGNTSSALALTSFVVDTTAATVAEVTAVVTPANDTTPDVTISTTEAGTLVLGGSCGSASAGSIASGNTTLALTQADNTSPLAAGTYSDCTVAVTDSSGNVSNTVTLTAFTIDLAAPTLAEVTAVATPGNNGMPTVTFSSTEAGTLSVGGSCGSGDEGAITSGNNTITLTQPDNSSALMSNSYSDCTLTVVDASSNASNVLTLSTFVVDVSAPTLDTNSSISVNEGETDAVIGATNLVATDNLSTAANVTYTVAAAPANGILRLSGSALANSGTFTQDDIANNRLTYDHDGGETTSDSFTFSLADGLSNVNNNSSANFSFAISVAAQNDAPQTTDDAETTDEDNAVMVDVLANDADSDDAINAASVTIVSAPSDGSTSINTATGVITYTPTANFNGADSFTYTVQDATGATSAAATVAITVNAINDVPVAVGDVTSTNINTAVSINVIANDTDVDTADAPDASTLVVVGNASNGSAVVSAGQIVYTPANGFIGNDSFTYTVNDNNGATSNTATVTVTVIDPNVVPVASNDTATTDEDTAVEVNVLANDSDGDGSLVASSVAVATAPSNGSTSVNVTTGAITYTPSANFNGSDSFTYTVEDNLGAASAAATVTITVASVNDAPVAADDTVSLLEDASLMINVLGNDSDVDGTLAVNSVAVISGPASGFVAVDPASGSVTYTPLDDYAGNDSFTYQVNDNDGAASNIATVTLTIDPVNDAPLANNDSADVVIGVDKIINVLVNDDDIDGTLEPASIVVTQQPVQGTLMNIYDGTLIYTANQTVDVSSGDSFSYTVQDNSGAESNVANVQIQFVPAAAPVVSGTPDADVEEDGSYSFTPDVTVGDSNFNLTYSVTNAPSWLSVNPVTGALTGEPGANDVGVFNNIQLNVTDGVNTVALPAFNLTVVARVDSDSDTITDYQEGKDGTDPMDGSDYLDITPPQITAPSNIILDAVALFTNVTTAQLLGLAADADTAEIDAAMAALVSDNVDGQGCCDLYPKGAIVDSYKLAPGENNIVWQATDNKNNVAEVTQKVYIRPLVSLSKDTTNVEGGVAKIGIVLNGKAPFYPLQIPYIIDVASTATSDDHDLVAGIATFNSGATSVQLTVNITADGIAENDEQLIVRLDDRTTNAQDLTNGFEADIYDINAGARTVHTLTIVERNIAPQVALVAKQNGVATLLVSPNGGPVTVSSTVVDANVGDTHTYSWATRRGNLVDTDGDTSNSSFVFSPSGLANGAYKLSLTVTDSGGAVDTETINVVVVPAPPVLSAAVDTDNDGIDDETEGTADTDGDGISDYLDNIDAPNVLPETVSETDSFLIECDPGVRCRLGQFALAGRSGGARLDKQDIAQQEDLIEDTDFELQSDLFDFEVADLPSVGQSVSVVIPQQMAIPANGVYRKFNNGVWSTFVEDANNSLHSAAGELGYCPPPGDASWQTGLIQGSYCVQLTIEDGGPNDADGLVNGSVEDPGGIAVQNSQSVSTRGSGGGSLAPVLVVLLGGLAWANRKKRAVSTRNKSKNNANKNIAASVAAAVALSLPSENAQALDWQNIVQNSFGEVSISRASGSHNKSDFVKGMAADGLVVTPTKYDTASTAFHFMLGYNYNEHLAATVGYLDLGKIAVDFDVPSGNSSALPTALKNNYPHTGSGLTLGARYTAQLMQPLMGYAELGAFVWQGEVVSVEGIADTELEGSVDPYFALGASLPLNKDAQIGIKYQYHTLDGQSVSLTGVMVKINF</sequence>
<proteinExistence type="inferred from homology"/>
<dbReference type="Pfam" id="PF14252">
    <property type="entry name" value="DUF4347"/>
    <property type="match status" value="1"/>
</dbReference>
<evidence type="ECO:0000256" key="4">
    <source>
        <dbReference type="ARBA" id="ARBA00023114"/>
    </source>
</evidence>
<dbReference type="RefSeq" id="WP_303493738.1">
    <property type="nucleotide sequence ID" value="NZ_JAUOPB010000014.1"/>
</dbReference>
<dbReference type="SUPFAM" id="SSF141072">
    <property type="entry name" value="CalX-like"/>
    <property type="match status" value="1"/>
</dbReference>
<keyword evidence="4" id="KW-0406">Ion transport</keyword>
<dbReference type="InterPro" id="IPR035986">
    <property type="entry name" value="PKD_dom_sf"/>
</dbReference>
<comment type="caution">
    <text evidence="8">The sequence shown here is derived from an EMBL/GenBank/DDBJ whole genome shotgun (WGS) entry which is preliminary data.</text>
</comment>
<name>A0AAW7XAA1_9GAMM</name>
<keyword evidence="4" id="KW-0812">Transmembrane</keyword>
<evidence type="ECO:0000256" key="3">
    <source>
        <dbReference type="ARBA" id="ARBA00022737"/>
    </source>
</evidence>
<evidence type="ECO:0000259" key="7">
    <source>
        <dbReference type="PROSITE" id="PS50268"/>
    </source>
</evidence>
<dbReference type="FunFam" id="2.60.40.10:FF:002543">
    <property type="match status" value="1"/>
</dbReference>
<dbReference type="SUPFAM" id="SSF56925">
    <property type="entry name" value="OMPA-like"/>
    <property type="match status" value="1"/>
</dbReference>
<dbReference type="GO" id="GO:0007156">
    <property type="term" value="P:homophilic cell adhesion via plasma membrane adhesion molecules"/>
    <property type="evidence" value="ECO:0007669"/>
    <property type="project" value="InterPro"/>
</dbReference>
<dbReference type="InterPro" id="IPR025592">
    <property type="entry name" value="DUF4347"/>
</dbReference>
<feature type="region of interest" description="Disordered" evidence="6">
    <location>
        <begin position="3029"/>
        <end position="3052"/>
    </location>
</feature>
<feature type="compositionally biased region" description="Acidic residues" evidence="6">
    <location>
        <begin position="3032"/>
        <end position="3051"/>
    </location>
</feature>
<comment type="similarity">
    <text evidence="1">Belongs to the outer membrane OOP (TC 1.B.6) superfamily. OmpA family.</text>
</comment>
<dbReference type="PANTHER" id="PTHR45739">
    <property type="entry name" value="MATRIX PROTEIN, PUTATIVE-RELATED"/>
    <property type="match status" value="1"/>
</dbReference>
<dbReference type="PANTHER" id="PTHR45739:SF12">
    <property type="entry name" value="CHONDROITIN SULFATE PROTEOGLYCAN 4-LIKE ISOFORM X2"/>
    <property type="match status" value="1"/>
</dbReference>
<dbReference type="GO" id="GO:0009279">
    <property type="term" value="C:cell outer membrane"/>
    <property type="evidence" value="ECO:0007669"/>
    <property type="project" value="InterPro"/>
</dbReference>
<dbReference type="Gene3D" id="2.40.160.20">
    <property type="match status" value="1"/>
</dbReference>
<dbReference type="Gene3D" id="2.60.40.3440">
    <property type="match status" value="3"/>
</dbReference>
<dbReference type="Pfam" id="PF16184">
    <property type="entry name" value="Cadherin_3"/>
    <property type="match status" value="1"/>
</dbReference>
<keyword evidence="4" id="KW-0813">Transport</keyword>
<evidence type="ECO:0000256" key="1">
    <source>
        <dbReference type="ARBA" id="ARBA00005710"/>
    </source>
</evidence>
<evidence type="ECO:0000256" key="6">
    <source>
        <dbReference type="SAM" id="MobiDB-lite"/>
    </source>
</evidence>